<dbReference type="Pfam" id="PF01943">
    <property type="entry name" value="Polysacc_synt"/>
    <property type="match status" value="1"/>
</dbReference>
<feature type="transmembrane region" description="Helical" evidence="6">
    <location>
        <begin position="37"/>
        <end position="64"/>
    </location>
</feature>
<dbReference type="InterPro" id="IPR050833">
    <property type="entry name" value="Poly_Biosynth_Transport"/>
</dbReference>
<feature type="transmembrane region" description="Helical" evidence="6">
    <location>
        <begin position="180"/>
        <end position="205"/>
    </location>
</feature>
<gene>
    <name evidence="7" type="ORF">SAMN05192562_104267</name>
</gene>
<dbReference type="AlphaFoldDB" id="A0A1I7D128"/>
<feature type="transmembrane region" description="Helical" evidence="6">
    <location>
        <begin position="468"/>
        <end position="489"/>
    </location>
</feature>
<feature type="transmembrane region" description="Helical" evidence="6">
    <location>
        <begin position="12"/>
        <end position="31"/>
    </location>
</feature>
<evidence type="ECO:0000256" key="1">
    <source>
        <dbReference type="ARBA" id="ARBA00004651"/>
    </source>
</evidence>
<evidence type="ECO:0000313" key="8">
    <source>
        <dbReference type="Proteomes" id="UP000199187"/>
    </source>
</evidence>
<evidence type="ECO:0000256" key="3">
    <source>
        <dbReference type="ARBA" id="ARBA00022692"/>
    </source>
</evidence>
<evidence type="ECO:0000256" key="5">
    <source>
        <dbReference type="ARBA" id="ARBA00023136"/>
    </source>
</evidence>
<feature type="transmembrane region" description="Helical" evidence="6">
    <location>
        <begin position="410"/>
        <end position="429"/>
    </location>
</feature>
<keyword evidence="8" id="KW-1185">Reference proteome</keyword>
<protein>
    <submittedName>
        <fullName evidence="7">Membrane protein involved in the export of O-antigen and teichoic acid</fullName>
    </submittedName>
</protein>
<feature type="transmembrane region" description="Helical" evidence="6">
    <location>
        <begin position="151"/>
        <end position="174"/>
    </location>
</feature>
<dbReference type="OrthoDB" id="653189at2"/>
<evidence type="ECO:0000256" key="2">
    <source>
        <dbReference type="ARBA" id="ARBA00022475"/>
    </source>
</evidence>
<keyword evidence="5 6" id="KW-0472">Membrane</keyword>
<dbReference type="GO" id="GO:0005886">
    <property type="term" value="C:plasma membrane"/>
    <property type="evidence" value="ECO:0007669"/>
    <property type="project" value="UniProtKB-SubCell"/>
</dbReference>
<evidence type="ECO:0000313" key="7">
    <source>
        <dbReference type="EMBL" id="SFU05374.1"/>
    </source>
</evidence>
<feature type="transmembrane region" description="Helical" evidence="6">
    <location>
        <begin position="121"/>
        <end position="139"/>
    </location>
</feature>
<evidence type="ECO:0000256" key="4">
    <source>
        <dbReference type="ARBA" id="ARBA00022989"/>
    </source>
</evidence>
<dbReference type="Proteomes" id="UP000199187">
    <property type="component" value="Unassembled WGS sequence"/>
</dbReference>
<dbReference type="PANTHER" id="PTHR30250">
    <property type="entry name" value="PST FAMILY PREDICTED COLANIC ACID TRANSPORTER"/>
    <property type="match status" value="1"/>
</dbReference>
<sequence length="506" mass="57164">MFKKIVILYASQLYRAAFPLLLVPLIIGLLGTERYGIVSFFTMLITLMGLLDAGISGTFIKLIATNKNQLANFAKVVTLFLKVFCGFMVIAGVVVFIFNFYSEYIVNDWLKTTLSNDETVYCIKLTGIILALLYLRSYLQSFVNGMERQDLIAIWGMFYTTLFYGGSYLILAHYSNTLTAFFTALLVLSIVDILVAIISVVYVIVKQKQGLKGIDAITEAHNDDSISFKSVIKFSLQLSGLSMIWVVATQVDKIALSTYTELTRYTQYQIGSQLSAVVLTLAAPLSQLLLPRLSALVKEKKYGKFIEFFSISSIGYVVILGPLVPYMCIYGGDLISLWLKNNELGLAVNGYAKWLVSAAFFAGMMNFVFILLYSKGQLKYHFYAYASYSAITIPLTILTAKYYGPEWSSIFYLSHTLLFMLVWGGYCVYKEMVGYILLLVPLTAFVLLFSTLSFWSMQELQIFSAYRFIYIVFPPVANFIIISLFLYIIRSPFTAAIKNIKLKNWQ</sequence>
<evidence type="ECO:0000256" key="6">
    <source>
        <dbReference type="SAM" id="Phobius"/>
    </source>
</evidence>
<dbReference type="RefSeq" id="WP_090123261.1">
    <property type="nucleotide sequence ID" value="NZ_CP045300.1"/>
</dbReference>
<organism evidence="7 8">
    <name type="scientific">Kosakonia arachidis</name>
    <dbReference type="NCBI Taxonomy" id="551989"/>
    <lineage>
        <taxon>Bacteria</taxon>
        <taxon>Pseudomonadati</taxon>
        <taxon>Pseudomonadota</taxon>
        <taxon>Gammaproteobacteria</taxon>
        <taxon>Enterobacterales</taxon>
        <taxon>Enterobacteriaceae</taxon>
        <taxon>Kosakonia</taxon>
    </lineage>
</organism>
<accession>A0A1I7D128</accession>
<feature type="transmembrane region" description="Helical" evidence="6">
    <location>
        <begin position="352"/>
        <end position="373"/>
    </location>
</feature>
<keyword evidence="4 6" id="KW-1133">Transmembrane helix</keyword>
<feature type="transmembrane region" description="Helical" evidence="6">
    <location>
        <begin position="76"/>
        <end position="101"/>
    </location>
</feature>
<dbReference type="PANTHER" id="PTHR30250:SF26">
    <property type="entry name" value="PSMA PROTEIN"/>
    <property type="match status" value="1"/>
</dbReference>
<reference evidence="8" key="1">
    <citation type="submission" date="2016-10" db="EMBL/GenBank/DDBJ databases">
        <authorList>
            <person name="Varghese N."/>
            <person name="Submissions S."/>
        </authorList>
    </citation>
    <scope>NUCLEOTIDE SEQUENCE [LARGE SCALE GENOMIC DNA]</scope>
    <source>
        <strain evidence="8">Ah-143</strain>
    </source>
</reference>
<dbReference type="EMBL" id="FPAU01000004">
    <property type="protein sequence ID" value="SFU05374.1"/>
    <property type="molecule type" value="Genomic_DNA"/>
</dbReference>
<name>A0A1I7D128_9ENTR</name>
<dbReference type="InterPro" id="IPR002797">
    <property type="entry name" value="Polysacc_synth"/>
</dbReference>
<proteinExistence type="predicted"/>
<feature type="transmembrane region" description="Helical" evidence="6">
    <location>
        <begin position="436"/>
        <end position="456"/>
    </location>
</feature>
<feature type="transmembrane region" description="Helical" evidence="6">
    <location>
        <begin position="311"/>
        <end position="332"/>
    </location>
</feature>
<comment type="subcellular location">
    <subcellularLocation>
        <location evidence="1">Cell membrane</location>
        <topology evidence="1">Multi-pass membrane protein</topology>
    </subcellularLocation>
</comment>
<keyword evidence="2" id="KW-1003">Cell membrane</keyword>
<feature type="transmembrane region" description="Helical" evidence="6">
    <location>
        <begin position="385"/>
        <end position="404"/>
    </location>
</feature>
<keyword evidence="3 6" id="KW-0812">Transmembrane</keyword>